<dbReference type="Proteomes" id="UP000281955">
    <property type="component" value="Unassembled WGS sequence"/>
</dbReference>
<reference evidence="1 2" key="1">
    <citation type="submission" date="2018-10" db="EMBL/GenBank/DDBJ databases">
        <title>Genomic Encyclopedia of Archaeal and Bacterial Type Strains, Phase II (KMG-II): from individual species to whole genera.</title>
        <authorList>
            <person name="Goeker M."/>
        </authorList>
    </citation>
    <scope>NUCLEOTIDE SEQUENCE [LARGE SCALE GENOMIC DNA]</scope>
    <source>
        <strain evidence="1 2">RP-AC37</strain>
    </source>
</reference>
<comment type="caution">
    <text evidence="1">The sequence shown here is derived from an EMBL/GenBank/DDBJ whole genome shotgun (WGS) entry which is preliminary data.</text>
</comment>
<dbReference type="AlphaFoldDB" id="A0A420XNE3"/>
<dbReference type="InParanoid" id="A0A420XNE3"/>
<dbReference type="RefSeq" id="WP_121194292.1">
    <property type="nucleotide sequence ID" value="NZ_RBWV01000013.1"/>
</dbReference>
<dbReference type="OrthoDB" id="530515at2"/>
<protein>
    <submittedName>
        <fullName evidence="1">Uncharacterized protein</fullName>
    </submittedName>
</protein>
<accession>A0A420XNE3</accession>
<name>A0A420XNE3_9ACTN</name>
<organism evidence="1 2">
    <name type="scientific">Motilibacter peucedani</name>
    <dbReference type="NCBI Taxonomy" id="598650"/>
    <lineage>
        <taxon>Bacteria</taxon>
        <taxon>Bacillati</taxon>
        <taxon>Actinomycetota</taxon>
        <taxon>Actinomycetes</taxon>
        <taxon>Motilibacterales</taxon>
        <taxon>Motilibacteraceae</taxon>
        <taxon>Motilibacter</taxon>
    </lineage>
</organism>
<gene>
    <name evidence="1" type="ORF">CLV35_3047</name>
</gene>
<evidence type="ECO:0000313" key="1">
    <source>
        <dbReference type="EMBL" id="RKS72796.1"/>
    </source>
</evidence>
<sequence>MTRITLSDDRLTVSLEGLDRLWALKGSITVPLQHVRGATADPGAVREPKGVRAPGLHVPGVAAVGTFHREGEKVLWAVHDGADAVVIELVDEDYARLVVEVDDPRAVADEVNAAAQRAAG</sequence>
<proteinExistence type="predicted"/>
<dbReference type="EMBL" id="RBWV01000013">
    <property type="protein sequence ID" value="RKS72796.1"/>
    <property type="molecule type" value="Genomic_DNA"/>
</dbReference>
<evidence type="ECO:0000313" key="2">
    <source>
        <dbReference type="Proteomes" id="UP000281955"/>
    </source>
</evidence>
<keyword evidence="2" id="KW-1185">Reference proteome</keyword>